<organism evidence="1">
    <name type="scientific">Oryza sativa subsp. japonica</name>
    <name type="common">Rice</name>
    <dbReference type="NCBI Taxonomy" id="39947"/>
    <lineage>
        <taxon>Eukaryota</taxon>
        <taxon>Viridiplantae</taxon>
        <taxon>Streptophyta</taxon>
        <taxon>Embryophyta</taxon>
        <taxon>Tracheophyta</taxon>
        <taxon>Spermatophyta</taxon>
        <taxon>Magnoliopsida</taxon>
        <taxon>Liliopsida</taxon>
        <taxon>Poales</taxon>
        <taxon>Poaceae</taxon>
        <taxon>BOP clade</taxon>
        <taxon>Oryzoideae</taxon>
        <taxon>Oryzeae</taxon>
        <taxon>Oryzinae</taxon>
        <taxon>Oryza</taxon>
        <taxon>Oryza sativa</taxon>
    </lineage>
</organism>
<reference evidence="1" key="2">
    <citation type="submission" date="2005-04" db="EMBL/GenBank/DDBJ databases">
        <authorList>
            <person name="Buell C.R."/>
            <person name="Wing R.A."/>
            <person name="McCombie W.A."/>
            <person name="Ouyang S."/>
        </authorList>
    </citation>
    <scope>NUCLEOTIDE SEQUENCE</scope>
</reference>
<reference evidence="1" key="1">
    <citation type="journal article" date="2005" name="BMC Biol.">
        <title>The sequence of rice chromosomes 11 and 12, rich in disease resistance genes and recent gene duplications.</title>
        <authorList>
            <consortium name="The rice chromosomes 11 and 12 sequencing consortia"/>
        </authorList>
    </citation>
    <scope>NUCLEOTIDE SEQUENCE [LARGE SCALE GENOMIC DNA]</scope>
</reference>
<sequence>MATDGVQIFAKIPSATELREAEIHLKVNEAAGRLFLEAVSFEGGITIPYIWRYISAEHTFFRDLLRSNKKCPDGVRVASPRRHREQQQQRDRVRVLHGPAHQRDRRCGASCRGPRGIIVQSGLGSDDVKKALDSRERRGADEPQDKSGLCRDVIREVNARTARSRGTGCRSRWSRAHLLHFSNTVVVQPCSDPVRRHHRADHLHYTVQLYCHSTAIQSEIWSLDTRPISTR</sequence>
<dbReference type="EMBL" id="DP000010">
    <property type="protein sequence ID" value="ABA94130.1"/>
    <property type="molecule type" value="Genomic_DNA"/>
</dbReference>
<evidence type="ECO:0000313" key="1">
    <source>
        <dbReference type="EMBL" id="ABA94130.1"/>
    </source>
</evidence>
<protein>
    <submittedName>
        <fullName evidence="1">Uncharacterized protein</fullName>
    </submittedName>
</protein>
<dbReference type="AlphaFoldDB" id="Q2R322"/>
<accession>Q2R322</accession>
<proteinExistence type="predicted"/>
<gene>
    <name evidence="1" type="ordered locus">LOC_Os11g33410</name>
</gene>
<reference evidence="1" key="3">
    <citation type="submission" date="2006-01" db="EMBL/GenBank/DDBJ databases">
        <authorList>
            <person name="Buell R."/>
        </authorList>
    </citation>
    <scope>NUCLEOTIDE SEQUENCE</scope>
</reference>
<name>Q2R322_ORYSJ</name>